<dbReference type="Pfam" id="PF07525">
    <property type="entry name" value="SOCS_box"/>
    <property type="match status" value="1"/>
</dbReference>
<dbReference type="RefSeq" id="XP_038047827.1">
    <property type="nucleotide sequence ID" value="XM_038191899.1"/>
</dbReference>
<dbReference type="RefSeq" id="XP_038047829.1">
    <property type="nucleotide sequence ID" value="XM_038191901.1"/>
</dbReference>
<keyword evidence="2 3" id="KW-0040">ANK repeat</keyword>
<evidence type="ECO:0000313" key="5">
    <source>
        <dbReference type="EnsemblMetazoa" id="XP_038047828.1"/>
    </source>
</evidence>
<dbReference type="GO" id="GO:0035556">
    <property type="term" value="P:intracellular signal transduction"/>
    <property type="evidence" value="ECO:0007669"/>
    <property type="project" value="InterPro"/>
</dbReference>
<dbReference type="PROSITE" id="PS50088">
    <property type="entry name" value="ANK_REPEAT"/>
    <property type="match status" value="3"/>
</dbReference>
<dbReference type="SUPFAM" id="SSF158235">
    <property type="entry name" value="SOCS box-like"/>
    <property type="match status" value="1"/>
</dbReference>
<evidence type="ECO:0000313" key="6">
    <source>
        <dbReference type="Proteomes" id="UP000887568"/>
    </source>
</evidence>
<dbReference type="InterPro" id="IPR036036">
    <property type="entry name" value="SOCS_box-like_dom_sf"/>
</dbReference>
<dbReference type="PROSITE" id="PS50297">
    <property type="entry name" value="ANK_REP_REGION"/>
    <property type="match status" value="3"/>
</dbReference>
<dbReference type="OMA" id="NCMHGIL"/>
<dbReference type="Gene3D" id="1.10.750.20">
    <property type="entry name" value="SOCS box"/>
    <property type="match status" value="1"/>
</dbReference>
<keyword evidence="6" id="KW-1185">Reference proteome</keyword>
<evidence type="ECO:0000259" key="4">
    <source>
        <dbReference type="PROSITE" id="PS50225"/>
    </source>
</evidence>
<dbReference type="SUPFAM" id="SSF48403">
    <property type="entry name" value="Ankyrin repeat"/>
    <property type="match status" value="1"/>
</dbReference>
<feature type="domain" description="SOCS box" evidence="4">
    <location>
        <begin position="246"/>
        <end position="290"/>
    </location>
</feature>
<feature type="repeat" description="ANK" evidence="3">
    <location>
        <begin position="116"/>
        <end position="148"/>
    </location>
</feature>
<protein>
    <recommendedName>
        <fullName evidence="4">SOCS box domain-containing protein</fullName>
    </recommendedName>
</protein>
<dbReference type="Pfam" id="PF12796">
    <property type="entry name" value="Ank_2"/>
    <property type="match status" value="1"/>
</dbReference>
<sequence length="290" mass="32478">MTTTWYRLAMAQNQYALSERLIRAISGWTMNPQDTVESLIAEGADINRTHGTLLPLHCACMSRDSECVKLLLKSGAEVNRVDGYERTAIHYAAEKDPACLCVLLENGAEINCRDGNYDTPLHWACFRNNVECAKLLLEHNALVDALDFNHDTPLSWASLKGNLECMMLLLEYGAETHTTNCNGLSPLHRACSMFALGLSGERDRQCLNILSQATGQIDLRDHKGEFPRVINDDSELKAIITGICCSPRLLRQLCRYKIRQSLIGGNRQKLMGQLPLPAPLQRYLLFQNGE</sequence>
<dbReference type="RefSeq" id="XP_038047828.1">
    <property type="nucleotide sequence ID" value="XM_038191900.1"/>
</dbReference>
<evidence type="ECO:0000256" key="1">
    <source>
        <dbReference type="ARBA" id="ARBA00022737"/>
    </source>
</evidence>
<dbReference type="PANTHER" id="PTHR24134:SF9">
    <property type="entry name" value="ANKYRIN REPEAT AND SOCS BOX PROTEIN 8"/>
    <property type="match status" value="1"/>
</dbReference>
<dbReference type="SMART" id="SM00248">
    <property type="entry name" value="ANK"/>
    <property type="match status" value="5"/>
</dbReference>
<dbReference type="InterPro" id="IPR002110">
    <property type="entry name" value="Ankyrin_rpt"/>
</dbReference>
<dbReference type="PROSITE" id="PS50225">
    <property type="entry name" value="SOCS"/>
    <property type="match status" value="1"/>
</dbReference>
<dbReference type="EnsemblMetazoa" id="XM_038191900.1">
    <property type="protein sequence ID" value="XP_038047828.1"/>
    <property type="gene ID" value="LOC119721941"/>
</dbReference>
<feature type="repeat" description="ANK" evidence="3">
    <location>
        <begin position="149"/>
        <end position="181"/>
    </location>
</feature>
<evidence type="ECO:0000256" key="2">
    <source>
        <dbReference type="ARBA" id="ARBA00023043"/>
    </source>
</evidence>
<dbReference type="Gene3D" id="1.25.40.20">
    <property type="entry name" value="Ankyrin repeat-containing domain"/>
    <property type="match status" value="2"/>
</dbReference>
<dbReference type="Proteomes" id="UP000887568">
    <property type="component" value="Unplaced"/>
</dbReference>
<dbReference type="SMART" id="SM00969">
    <property type="entry name" value="SOCS_box"/>
    <property type="match status" value="1"/>
</dbReference>
<dbReference type="EnsemblMetazoa" id="XM_038191899.1">
    <property type="protein sequence ID" value="XP_038047827.1"/>
    <property type="gene ID" value="LOC119721941"/>
</dbReference>
<evidence type="ECO:0000256" key="3">
    <source>
        <dbReference type="PROSITE-ProRule" id="PRU00023"/>
    </source>
</evidence>
<organism evidence="5 6">
    <name type="scientific">Patiria miniata</name>
    <name type="common">Bat star</name>
    <name type="synonym">Asterina miniata</name>
    <dbReference type="NCBI Taxonomy" id="46514"/>
    <lineage>
        <taxon>Eukaryota</taxon>
        <taxon>Metazoa</taxon>
        <taxon>Echinodermata</taxon>
        <taxon>Eleutherozoa</taxon>
        <taxon>Asterozoa</taxon>
        <taxon>Asteroidea</taxon>
        <taxon>Valvatacea</taxon>
        <taxon>Valvatida</taxon>
        <taxon>Asterinidae</taxon>
        <taxon>Patiria</taxon>
    </lineage>
</organism>
<proteinExistence type="predicted"/>
<dbReference type="OrthoDB" id="10258888at2759"/>
<dbReference type="Pfam" id="PF13637">
    <property type="entry name" value="Ank_4"/>
    <property type="match status" value="1"/>
</dbReference>
<reference evidence="5" key="1">
    <citation type="submission" date="2022-11" db="UniProtKB">
        <authorList>
            <consortium name="EnsemblMetazoa"/>
        </authorList>
    </citation>
    <scope>IDENTIFICATION</scope>
</reference>
<accession>A0A913Z7Q9</accession>
<name>A0A913Z7Q9_PATMI</name>
<dbReference type="PANTHER" id="PTHR24134">
    <property type="entry name" value="ANKYRIN REPEAT-CONTAINING PROTEIN DDB_G0279043"/>
    <property type="match status" value="1"/>
</dbReference>
<dbReference type="CTD" id="140461"/>
<dbReference type="InterPro" id="IPR001496">
    <property type="entry name" value="SOCS_box"/>
</dbReference>
<dbReference type="CDD" id="cd03716">
    <property type="entry name" value="SOCS_ASB_like"/>
    <property type="match status" value="1"/>
</dbReference>
<dbReference type="InterPro" id="IPR036770">
    <property type="entry name" value="Ankyrin_rpt-contain_sf"/>
</dbReference>
<dbReference type="AlphaFoldDB" id="A0A913Z7Q9"/>
<feature type="repeat" description="ANK" evidence="3">
    <location>
        <begin position="55"/>
        <end position="83"/>
    </location>
</feature>
<dbReference type="GeneID" id="119721941"/>
<keyword evidence="1" id="KW-0677">Repeat</keyword>
<dbReference type="EnsemblMetazoa" id="XM_038191901.1">
    <property type="protein sequence ID" value="XP_038047829.1"/>
    <property type="gene ID" value="LOC119721941"/>
</dbReference>